<keyword evidence="7" id="KW-0539">Nucleus</keyword>
<dbReference type="PRINTS" id="PR00886">
    <property type="entry name" value="HIGHMOBLTY12"/>
</dbReference>
<keyword evidence="9" id="KW-1185">Reference proteome</keyword>
<evidence type="ECO:0000256" key="2">
    <source>
        <dbReference type="ARBA" id="ARBA00004286"/>
    </source>
</evidence>
<reference evidence="8 9" key="1">
    <citation type="submission" date="2020-02" db="EMBL/GenBank/DDBJ databases">
        <authorList>
            <person name="Ferguson B K."/>
        </authorList>
    </citation>
    <scope>NUCLEOTIDE SEQUENCE [LARGE SCALE GENOMIC DNA]</scope>
</reference>
<dbReference type="InterPro" id="IPR009071">
    <property type="entry name" value="HMG_box_dom"/>
</dbReference>
<keyword evidence="4" id="KW-0158">Chromosome</keyword>
<keyword evidence="6" id="KW-0238">DNA-binding</keyword>
<dbReference type="GO" id="GO:0005634">
    <property type="term" value="C:nucleus"/>
    <property type="evidence" value="ECO:0007669"/>
    <property type="project" value="UniProtKB-SubCell"/>
</dbReference>
<comment type="similarity">
    <text evidence="3">Belongs to the HMGB family.</text>
</comment>
<dbReference type="GO" id="GO:0005694">
    <property type="term" value="C:chromosome"/>
    <property type="evidence" value="ECO:0007669"/>
    <property type="project" value="UniProtKB-SubCell"/>
</dbReference>
<dbReference type="InterPro" id="IPR050342">
    <property type="entry name" value="HMGB"/>
</dbReference>
<dbReference type="SMART" id="SM00398">
    <property type="entry name" value="HMG"/>
    <property type="match status" value="2"/>
</dbReference>
<accession>A0A6H5HIS7</accession>
<evidence type="ECO:0000256" key="6">
    <source>
        <dbReference type="ARBA" id="ARBA00023125"/>
    </source>
</evidence>
<dbReference type="Pfam" id="PF00505">
    <property type="entry name" value="HMG_box"/>
    <property type="match status" value="1"/>
</dbReference>
<dbReference type="CDD" id="cd21978">
    <property type="entry name" value="HMG-box_HMGB_rpt1"/>
    <property type="match status" value="1"/>
</dbReference>
<gene>
    <name evidence="8" type="ORF">NTEN_LOCUS20797</name>
</gene>
<dbReference type="InterPro" id="IPR036910">
    <property type="entry name" value="HMG_box_dom_sf"/>
</dbReference>
<protein>
    <submittedName>
        <fullName evidence="8">Uncharacterized protein</fullName>
    </submittedName>
</protein>
<dbReference type="FunFam" id="1.10.30.10:FF:000013">
    <property type="entry name" value="High mobility group protein B3"/>
    <property type="match status" value="1"/>
</dbReference>
<dbReference type="SUPFAM" id="SSF47095">
    <property type="entry name" value="HMG-box"/>
    <property type="match status" value="2"/>
</dbReference>
<evidence type="ECO:0000256" key="1">
    <source>
        <dbReference type="ARBA" id="ARBA00004123"/>
    </source>
</evidence>
<dbReference type="EMBL" id="CADCXU010030515">
    <property type="protein sequence ID" value="CAB0016640.1"/>
    <property type="molecule type" value="Genomic_DNA"/>
</dbReference>
<dbReference type="PANTHER" id="PTHR48112:SF32">
    <property type="entry name" value="HIGH MOBILITY GROUP PROTEIN B3"/>
    <property type="match status" value="1"/>
</dbReference>
<proteinExistence type="inferred from homology"/>
<dbReference type="Pfam" id="PF09011">
    <property type="entry name" value="HMG_box_2"/>
    <property type="match status" value="1"/>
</dbReference>
<evidence type="ECO:0000256" key="4">
    <source>
        <dbReference type="ARBA" id="ARBA00022454"/>
    </source>
</evidence>
<evidence type="ECO:0000313" key="9">
    <source>
        <dbReference type="Proteomes" id="UP000479000"/>
    </source>
</evidence>
<comment type="subcellular location">
    <subcellularLocation>
        <location evidence="2">Chromosome</location>
    </subcellularLocation>
    <subcellularLocation>
        <location evidence="1">Nucleus</location>
    </subcellularLocation>
</comment>
<dbReference type="GO" id="GO:0003677">
    <property type="term" value="F:DNA binding"/>
    <property type="evidence" value="ECO:0007669"/>
    <property type="project" value="UniProtKB-UniRule"/>
</dbReference>
<sequence length="268" mass="30601">MSDDHRWQPVDDWWSTHDHHAAYKLQQNNAGGAPGGAGGGAGPASYAAGPPAHQWYPNPLAPLHMAQPSGGALPKPVKSDVKPRGRMTAYSYFVQICREEHKSKHPDEQVVFAEFSKKCAERWKAMNDEDKKRFHDMAEKDKTRYESEMRDYTPSENDKRRGKKRKMKDPNAPKRPLTAFFMFSNAERTNVREANPEYTAGDTSKELGRRWSEADPEMKKKYQEMADQDKARYEREMSEYKLKGKFTSAAHSQTDPYGPDEDGANQVQ</sequence>
<dbReference type="AlphaFoldDB" id="A0A6H5HIS7"/>
<dbReference type="FunFam" id="1.10.30.10:FF:000016">
    <property type="entry name" value="FACT complex subunit SSRP1"/>
    <property type="match status" value="1"/>
</dbReference>
<dbReference type="Gene3D" id="1.10.30.10">
    <property type="entry name" value="High mobility group box domain"/>
    <property type="match status" value="2"/>
</dbReference>
<name>A0A6H5HIS7_9HEMI</name>
<dbReference type="PROSITE" id="PS50118">
    <property type="entry name" value="HMG_BOX_2"/>
    <property type="match status" value="2"/>
</dbReference>
<dbReference type="PANTHER" id="PTHR48112">
    <property type="entry name" value="HIGH MOBILITY GROUP PROTEIN DSP1"/>
    <property type="match status" value="1"/>
</dbReference>
<organism evidence="8 9">
    <name type="scientific">Nesidiocoris tenuis</name>
    <dbReference type="NCBI Taxonomy" id="355587"/>
    <lineage>
        <taxon>Eukaryota</taxon>
        <taxon>Metazoa</taxon>
        <taxon>Ecdysozoa</taxon>
        <taxon>Arthropoda</taxon>
        <taxon>Hexapoda</taxon>
        <taxon>Insecta</taxon>
        <taxon>Pterygota</taxon>
        <taxon>Neoptera</taxon>
        <taxon>Paraneoptera</taxon>
        <taxon>Hemiptera</taxon>
        <taxon>Heteroptera</taxon>
        <taxon>Panheteroptera</taxon>
        <taxon>Cimicomorpha</taxon>
        <taxon>Miridae</taxon>
        <taxon>Dicyphina</taxon>
        <taxon>Nesidiocoris</taxon>
    </lineage>
</organism>
<evidence type="ECO:0000256" key="7">
    <source>
        <dbReference type="ARBA" id="ARBA00023242"/>
    </source>
</evidence>
<evidence type="ECO:0000256" key="3">
    <source>
        <dbReference type="ARBA" id="ARBA00008774"/>
    </source>
</evidence>
<keyword evidence="5" id="KW-0677">Repeat</keyword>
<dbReference type="Proteomes" id="UP000479000">
    <property type="component" value="Unassembled WGS sequence"/>
</dbReference>
<evidence type="ECO:0000256" key="5">
    <source>
        <dbReference type="ARBA" id="ARBA00022737"/>
    </source>
</evidence>
<evidence type="ECO:0000313" key="8">
    <source>
        <dbReference type="EMBL" id="CAB0016640.1"/>
    </source>
</evidence>
<dbReference type="OrthoDB" id="1919336at2759"/>